<protein>
    <submittedName>
        <fullName evidence="2">Uncharacterized protein</fullName>
    </submittedName>
</protein>
<gene>
    <name evidence="2" type="ORF">AVDCRST_MAG87-642</name>
</gene>
<dbReference type="EMBL" id="CADCWJ010000157">
    <property type="protein sequence ID" value="CAA9548167.1"/>
    <property type="molecule type" value="Genomic_DNA"/>
</dbReference>
<name>A0A6J4UE85_9BACT</name>
<proteinExistence type="predicted"/>
<sequence length="77" mass="8966">MVHDAATAYRNELFWRRAEAGYARLAVGLEQFREYQDEIVLWDTTSSDGLHCSDAYPMRTEKHEPGDSIRTMSKVER</sequence>
<reference evidence="2" key="1">
    <citation type="submission" date="2020-02" db="EMBL/GenBank/DDBJ databases">
        <authorList>
            <person name="Meier V. D."/>
        </authorList>
    </citation>
    <scope>NUCLEOTIDE SEQUENCE</scope>
    <source>
        <strain evidence="2">AVDCRST_MAG87</strain>
    </source>
</reference>
<organism evidence="2">
    <name type="scientific">uncultured Thermomicrobiales bacterium</name>
    <dbReference type="NCBI Taxonomy" id="1645740"/>
    <lineage>
        <taxon>Bacteria</taxon>
        <taxon>Pseudomonadati</taxon>
        <taxon>Thermomicrobiota</taxon>
        <taxon>Thermomicrobia</taxon>
        <taxon>Thermomicrobiales</taxon>
        <taxon>environmental samples</taxon>
    </lineage>
</organism>
<dbReference type="AlphaFoldDB" id="A0A6J4UE85"/>
<evidence type="ECO:0000256" key="1">
    <source>
        <dbReference type="SAM" id="MobiDB-lite"/>
    </source>
</evidence>
<feature type="region of interest" description="Disordered" evidence="1">
    <location>
        <begin position="55"/>
        <end position="77"/>
    </location>
</feature>
<accession>A0A6J4UE85</accession>
<feature type="compositionally biased region" description="Basic and acidic residues" evidence="1">
    <location>
        <begin position="59"/>
        <end position="77"/>
    </location>
</feature>
<evidence type="ECO:0000313" key="2">
    <source>
        <dbReference type="EMBL" id="CAA9548167.1"/>
    </source>
</evidence>